<dbReference type="SUPFAM" id="SSF51726">
    <property type="entry name" value="UROD/MetE-like"/>
    <property type="match status" value="1"/>
</dbReference>
<accession>A0ABT2JTF1</accession>
<dbReference type="EMBL" id="JAJAGO010000005">
    <property type="protein sequence ID" value="MCT2590764.1"/>
    <property type="molecule type" value="Genomic_DNA"/>
</dbReference>
<protein>
    <submittedName>
        <fullName evidence="1">Uncharacterized protein</fullName>
    </submittedName>
</protein>
<evidence type="ECO:0000313" key="1">
    <source>
        <dbReference type="EMBL" id="MCT2590764.1"/>
    </source>
</evidence>
<organism evidence="1 2">
    <name type="scientific">Streptomyces gossypii</name>
    <dbReference type="NCBI Taxonomy" id="2883101"/>
    <lineage>
        <taxon>Bacteria</taxon>
        <taxon>Bacillati</taxon>
        <taxon>Actinomycetota</taxon>
        <taxon>Actinomycetes</taxon>
        <taxon>Kitasatosporales</taxon>
        <taxon>Streptomycetaceae</taxon>
        <taxon>Streptomyces</taxon>
    </lineage>
</organism>
<name>A0ABT2JTF1_9ACTN</name>
<gene>
    <name evidence="1" type="ORF">LHJ74_12725</name>
</gene>
<sequence length="364" mass="40171">MRRKIHLVGSFPPEITGREPREAWAWVRENVGDTELLAWPFDDDPRWIVRYMQGLDERGTVRAIRGGDFSDYDSVPIYRLAGEERPGPAMMRDDARADRARELVGDYRRSDTGGAPVQLSRPNPLDLGLMTMVGKPQLRHALRTLRGTFLMLGQLPTLNRAARQEIRHAARLAREHDVPVVWQLETPAVLYALNLLPPPLRPVAARLLARQVAGVLALIPRESAVLHLCYGGLGRAELIAPRSTRPAVIFLNALARRLRRQKRPLPPVHIPFAYGTRPPPTLAHPYAPLKDLDPKWRLIAGVADENDPGASHTALDLVEKHSGRQAEAVATACGLGRHSEPAARKALALLAELAGKSTAAAGPY</sequence>
<keyword evidence="2" id="KW-1185">Reference proteome</keyword>
<proteinExistence type="predicted"/>
<dbReference type="RefSeq" id="WP_260218080.1">
    <property type="nucleotide sequence ID" value="NZ_JAJAGO010000005.1"/>
</dbReference>
<dbReference type="InterPro" id="IPR038071">
    <property type="entry name" value="UROD/MetE-like_sf"/>
</dbReference>
<reference evidence="1 2" key="1">
    <citation type="submission" date="2021-10" db="EMBL/GenBank/DDBJ databases">
        <title>Streptomyces gossypii sp. nov., isolated from soil collected from cotton field.</title>
        <authorList>
            <person name="Ge X."/>
            <person name="Chen X."/>
            <person name="Liu W."/>
        </authorList>
    </citation>
    <scope>NUCLEOTIDE SEQUENCE [LARGE SCALE GENOMIC DNA]</scope>
    <source>
        <strain evidence="1 2">N2-109</strain>
    </source>
</reference>
<comment type="caution">
    <text evidence="1">The sequence shown here is derived from an EMBL/GenBank/DDBJ whole genome shotgun (WGS) entry which is preliminary data.</text>
</comment>
<dbReference type="Proteomes" id="UP001156389">
    <property type="component" value="Unassembled WGS sequence"/>
</dbReference>
<evidence type="ECO:0000313" key="2">
    <source>
        <dbReference type="Proteomes" id="UP001156389"/>
    </source>
</evidence>